<comment type="caution">
    <text evidence="2">The sequence shown here is derived from an EMBL/GenBank/DDBJ whole genome shotgun (WGS) entry which is preliminary data.</text>
</comment>
<feature type="chain" id="PRO_5043443435" evidence="1">
    <location>
        <begin position="21"/>
        <end position="97"/>
    </location>
</feature>
<name>A0AAW8ZPZ6_9XANT</name>
<evidence type="ECO:0000313" key="3">
    <source>
        <dbReference type="Proteomes" id="UP001187425"/>
    </source>
</evidence>
<evidence type="ECO:0000256" key="1">
    <source>
        <dbReference type="SAM" id="SignalP"/>
    </source>
</evidence>
<protein>
    <submittedName>
        <fullName evidence="2">Uncharacterized protein</fullName>
    </submittedName>
</protein>
<dbReference type="AlphaFoldDB" id="A0AAW8ZPZ6"/>
<dbReference type="RefSeq" id="WP_168952398.1">
    <property type="nucleotide sequence ID" value="NZ_CP060399.1"/>
</dbReference>
<feature type="signal peptide" evidence="1">
    <location>
        <begin position="1"/>
        <end position="20"/>
    </location>
</feature>
<evidence type="ECO:0000313" key="2">
    <source>
        <dbReference type="EMBL" id="MDV7247584.1"/>
    </source>
</evidence>
<keyword evidence="1" id="KW-0732">Signal</keyword>
<organism evidence="2 3">
    <name type="scientific">Xanthomonas hortorum pv. vitians</name>
    <dbReference type="NCBI Taxonomy" id="83224"/>
    <lineage>
        <taxon>Bacteria</taxon>
        <taxon>Pseudomonadati</taxon>
        <taxon>Pseudomonadota</taxon>
        <taxon>Gammaproteobacteria</taxon>
        <taxon>Lysobacterales</taxon>
        <taxon>Lysobacteraceae</taxon>
        <taxon>Xanthomonas</taxon>
    </lineage>
</organism>
<gene>
    <name evidence="2" type="ORF">R4K57_03920</name>
</gene>
<reference evidence="2 3" key="1">
    <citation type="submission" date="2023-10" db="EMBL/GenBank/DDBJ databases">
        <title>A new tool for lettuce pathogen research.</title>
        <authorList>
            <person name="Horton K.N."/>
            <person name="Cseke L.J."/>
            <person name="Badiwe M."/>
            <person name="Tesfaye D."/>
            <person name="Klein A."/>
            <person name="Su J."/>
            <person name="Potnis N."/>
            <person name="Gassmann W."/>
        </authorList>
    </citation>
    <scope>NUCLEOTIDE SEQUENCE [LARGE SCALE GENOMIC DNA]</scope>
    <source>
        <strain evidence="2 3">JSKH1901</strain>
    </source>
</reference>
<proteinExistence type="predicted"/>
<dbReference type="Proteomes" id="UP001187425">
    <property type="component" value="Unassembled WGS sequence"/>
</dbReference>
<sequence>MLGILLVASCQLLLPCMCLFLVNCLVDRSGCAPVDWVVDAPSDRDDVAVLAHQYLTDQRGADSTPIRNAVEDLLGEDFEGRYLADSAERADCGAVRG</sequence>
<dbReference type="EMBL" id="JAWMQI010000009">
    <property type="protein sequence ID" value="MDV7247584.1"/>
    <property type="molecule type" value="Genomic_DNA"/>
</dbReference>
<accession>A0AAW8ZPZ6</accession>